<protein>
    <submittedName>
        <fullName evidence="7">Putative asparagine--tRNA ligase, mitochondrial</fullName>
    </submittedName>
</protein>
<keyword evidence="5" id="KW-0030">Aminoacyl-tRNA synthetase</keyword>
<proteinExistence type="predicted"/>
<dbReference type="GO" id="GO:0005739">
    <property type="term" value="C:mitochondrion"/>
    <property type="evidence" value="ECO:0007669"/>
    <property type="project" value="TreeGrafter"/>
</dbReference>
<dbReference type="InterPro" id="IPR045864">
    <property type="entry name" value="aa-tRNA-synth_II/BPL/LPL"/>
</dbReference>
<evidence type="ECO:0000256" key="4">
    <source>
        <dbReference type="ARBA" id="ARBA00022917"/>
    </source>
</evidence>
<accession>A0A8X6P3H3</accession>
<evidence type="ECO:0000256" key="2">
    <source>
        <dbReference type="ARBA" id="ARBA00022741"/>
    </source>
</evidence>
<feature type="domain" description="Aminoacyl-tRNA synthetase class II (D/K/N)" evidence="6">
    <location>
        <begin position="1"/>
        <end position="50"/>
    </location>
</feature>
<evidence type="ECO:0000313" key="8">
    <source>
        <dbReference type="Proteomes" id="UP000887013"/>
    </source>
</evidence>
<sequence>RTRRFSSVLRIRNYASMAVHKFFQDEGFYLIHTPVITQNDCEGAGEVFSVE</sequence>
<feature type="non-terminal residue" evidence="7">
    <location>
        <position position="1"/>
    </location>
</feature>
<gene>
    <name evidence="7" type="primary">NARS2</name>
    <name evidence="7" type="ORF">NPIL_251731</name>
</gene>
<dbReference type="AlphaFoldDB" id="A0A8X6P3H3"/>
<keyword evidence="2" id="KW-0547">Nucleotide-binding</keyword>
<dbReference type="GO" id="GO:0004816">
    <property type="term" value="F:asparagine-tRNA ligase activity"/>
    <property type="evidence" value="ECO:0007669"/>
    <property type="project" value="TreeGrafter"/>
</dbReference>
<dbReference type="Gene3D" id="3.30.930.10">
    <property type="entry name" value="Bira Bifunctional Protein, Domain 2"/>
    <property type="match status" value="1"/>
</dbReference>
<evidence type="ECO:0000313" key="7">
    <source>
        <dbReference type="EMBL" id="GFT49442.1"/>
    </source>
</evidence>
<dbReference type="PANTHER" id="PTHR22594:SF34">
    <property type="entry name" value="ASPARAGINE--TRNA LIGASE, MITOCHONDRIAL-RELATED"/>
    <property type="match status" value="1"/>
</dbReference>
<keyword evidence="8" id="KW-1185">Reference proteome</keyword>
<keyword evidence="1 7" id="KW-0436">Ligase</keyword>
<evidence type="ECO:0000256" key="1">
    <source>
        <dbReference type="ARBA" id="ARBA00022598"/>
    </source>
</evidence>
<keyword evidence="3" id="KW-0067">ATP-binding</keyword>
<dbReference type="PANTHER" id="PTHR22594">
    <property type="entry name" value="ASPARTYL/LYSYL-TRNA SYNTHETASE"/>
    <property type="match status" value="1"/>
</dbReference>
<evidence type="ECO:0000259" key="6">
    <source>
        <dbReference type="Pfam" id="PF00152"/>
    </source>
</evidence>
<keyword evidence="4" id="KW-0648">Protein biosynthesis</keyword>
<dbReference type="Proteomes" id="UP000887013">
    <property type="component" value="Unassembled WGS sequence"/>
</dbReference>
<evidence type="ECO:0000256" key="3">
    <source>
        <dbReference type="ARBA" id="ARBA00022840"/>
    </source>
</evidence>
<reference evidence="7" key="1">
    <citation type="submission" date="2020-08" db="EMBL/GenBank/DDBJ databases">
        <title>Multicomponent nature underlies the extraordinary mechanical properties of spider dragline silk.</title>
        <authorList>
            <person name="Kono N."/>
            <person name="Nakamura H."/>
            <person name="Mori M."/>
            <person name="Yoshida Y."/>
            <person name="Ohtoshi R."/>
            <person name="Malay A.D."/>
            <person name="Moran D.A.P."/>
            <person name="Tomita M."/>
            <person name="Numata K."/>
            <person name="Arakawa K."/>
        </authorList>
    </citation>
    <scope>NUCLEOTIDE SEQUENCE</scope>
</reference>
<dbReference type="GO" id="GO:0005524">
    <property type="term" value="F:ATP binding"/>
    <property type="evidence" value="ECO:0007669"/>
    <property type="project" value="UniProtKB-KW"/>
</dbReference>
<comment type="caution">
    <text evidence="7">The sequence shown here is derived from an EMBL/GenBank/DDBJ whole genome shotgun (WGS) entry which is preliminary data.</text>
</comment>
<dbReference type="Pfam" id="PF00152">
    <property type="entry name" value="tRNA-synt_2"/>
    <property type="match status" value="1"/>
</dbReference>
<dbReference type="GO" id="GO:0006421">
    <property type="term" value="P:asparaginyl-tRNA aminoacylation"/>
    <property type="evidence" value="ECO:0007669"/>
    <property type="project" value="TreeGrafter"/>
</dbReference>
<dbReference type="InterPro" id="IPR004364">
    <property type="entry name" value="Aa-tRNA-synt_II"/>
</dbReference>
<organism evidence="7 8">
    <name type="scientific">Nephila pilipes</name>
    <name type="common">Giant wood spider</name>
    <name type="synonym">Nephila maculata</name>
    <dbReference type="NCBI Taxonomy" id="299642"/>
    <lineage>
        <taxon>Eukaryota</taxon>
        <taxon>Metazoa</taxon>
        <taxon>Ecdysozoa</taxon>
        <taxon>Arthropoda</taxon>
        <taxon>Chelicerata</taxon>
        <taxon>Arachnida</taxon>
        <taxon>Araneae</taxon>
        <taxon>Araneomorphae</taxon>
        <taxon>Entelegynae</taxon>
        <taxon>Araneoidea</taxon>
        <taxon>Nephilidae</taxon>
        <taxon>Nephila</taxon>
    </lineage>
</organism>
<evidence type="ECO:0000256" key="5">
    <source>
        <dbReference type="ARBA" id="ARBA00023146"/>
    </source>
</evidence>
<feature type="non-terminal residue" evidence="7">
    <location>
        <position position="51"/>
    </location>
</feature>
<dbReference type="EMBL" id="BMAW01065239">
    <property type="protein sequence ID" value="GFT49442.1"/>
    <property type="molecule type" value="Genomic_DNA"/>
</dbReference>
<dbReference type="SUPFAM" id="SSF55681">
    <property type="entry name" value="Class II aaRS and biotin synthetases"/>
    <property type="match status" value="1"/>
</dbReference>
<dbReference type="OrthoDB" id="1931232at2759"/>
<name>A0A8X6P3H3_NEPPI</name>